<evidence type="ECO:0000256" key="8">
    <source>
        <dbReference type="ARBA" id="ARBA00023114"/>
    </source>
</evidence>
<keyword evidence="9" id="KW-0472">Membrane</keyword>
<keyword evidence="6 11" id="KW-0732">Signal</keyword>
<keyword evidence="7" id="KW-0406">Ion transport</keyword>
<accession>A0ABQ5XL54</accession>
<evidence type="ECO:0000256" key="9">
    <source>
        <dbReference type="ARBA" id="ARBA00023136"/>
    </source>
</evidence>
<dbReference type="InterPro" id="IPR023614">
    <property type="entry name" value="Porin_dom_sf"/>
</dbReference>
<feature type="signal peptide" evidence="11">
    <location>
        <begin position="1"/>
        <end position="24"/>
    </location>
</feature>
<evidence type="ECO:0000256" key="2">
    <source>
        <dbReference type="ARBA" id="ARBA00011233"/>
    </source>
</evidence>
<evidence type="ECO:0000256" key="10">
    <source>
        <dbReference type="ARBA" id="ARBA00023237"/>
    </source>
</evidence>
<dbReference type="EMBL" id="BSOB01000003">
    <property type="protein sequence ID" value="GLQ91243.1"/>
    <property type="molecule type" value="Genomic_DNA"/>
</dbReference>
<feature type="chain" id="PRO_5046614190" evidence="11">
    <location>
        <begin position="25"/>
        <end position="461"/>
    </location>
</feature>
<dbReference type="InterPro" id="IPR033900">
    <property type="entry name" value="Gram_neg_porin_domain"/>
</dbReference>
<dbReference type="Gene3D" id="2.40.160.10">
    <property type="entry name" value="Porin"/>
    <property type="match status" value="1"/>
</dbReference>
<dbReference type="PANTHER" id="PTHR34501">
    <property type="entry name" value="PROTEIN YDDL-RELATED"/>
    <property type="match status" value="1"/>
</dbReference>
<evidence type="ECO:0000256" key="1">
    <source>
        <dbReference type="ARBA" id="ARBA00004571"/>
    </source>
</evidence>
<dbReference type="RefSeq" id="WP_284319020.1">
    <property type="nucleotide sequence ID" value="NZ_BSOB01000003.1"/>
</dbReference>
<dbReference type="CDD" id="cd00342">
    <property type="entry name" value="gram_neg_porins"/>
    <property type="match status" value="1"/>
</dbReference>
<protein>
    <submittedName>
        <fullName evidence="12">Porin</fullName>
    </submittedName>
</protein>
<keyword evidence="4" id="KW-1134">Transmembrane beta strand</keyword>
<evidence type="ECO:0000256" key="4">
    <source>
        <dbReference type="ARBA" id="ARBA00022452"/>
    </source>
</evidence>
<dbReference type="SUPFAM" id="SSF56935">
    <property type="entry name" value="Porins"/>
    <property type="match status" value="1"/>
</dbReference>
<keyword evidence="5" id="KW-0812">Transmembrane</keyword>
<proteinExistence type="predicted"/>
<comment type="subcellular location">
    <subcellularLocation>
        <location evidence="1">Cell outer membrane</location>
        <topology evidence="1">Multi-pass membrane protein</topology>
    </subcellularLocation>
</comment>
<evidence type="ECO:0000256" key="11">
    <source>
        <dbReference type="SAM" id="SignalP"/>
    </source>
</evidence>
<sequence length="461" mass="48962">MPKTKYSISALAMACALASTTSWAGNEPGNTDGLTMYGITLYGTVDVGVSYQSHGSAFSDGAATNVNNFLIKASNKSNTSLASNGMSISTIGLKGREPLGAGWSGVFQFDTGFLPASMTLFDGLRSIARNNGVPLAEQKSYGDSTRAGQAFNGKAFIGIESPHYGTLTFGRQSTLLNDAVCKYDPLSCSLAFSYVGFFGATAGTGDTEDRLLDGTLKYTYANGIFHGGALYQFGNARELSSSRGTAYQVDLGIKQGPWSFDGVLAHKNDAISVGGSLTAAQVAALTKPGSSTYGLPADKTLPGTVSDNTSYSFLGEYDAGRAKFFGAYEHIRYVNPSSPLPIGSQTIGGYFIIPSNSAFPRPKIFEVAWVGMRYAVTPSLDFFGAYYRAMQSSYAKVSCSDASSPQCSGHYDALSLVLDQRFGRHFDVYGGVQWSKVYDGMGSGYLQRASFDPTVGVRFAF</sequence>
<evidence type="ECO:0000256" key="3">
    <source>
        <dbReference type="ARBA" id="ARBA00022448"/>
    </source>
</evidence>
<evidence type="ECO:0000256" key="7">
    <source>
        <dbReference type="ARBA" id="ARBA00023065"/>
    </source>
</evidence>
<keyword evidence="3" id="KW-0813">Transport</keyword>
<name>A0ABQ5XL54_9GAMM</name>
<reference evidence="13" key="1">
    <citation type="journal article" date="2019" name="Int. J. Syst. Evol. Microbiol.">
        <title>The Global Catalogue of Microorganisms (GCM) 10K type strain sequencing project: providing services to taxonomists for standard genome sequencing and annotation.</title>
        <authorList>
            <consortium name="The Broad Institute Genomics Platform"/>
            <consortium name="The Broad Institute Genome Sequencing Center for Infectious Disease"/>
            <person name="Wu L."/>
            <person name="Ma J."/>
        </authorList>
    </citation>
    <scope>NUCLEOTIDE SEQUENCE [LARGE SCALE GENOMIC DNA]</scope>
    <source>
        <strain evidence="13">NBRC 111980</strain>
    </source>
</reference>
<evidence type="ECO:0000256" key="6">
    <source>
        <dbReference type="ARBA" id="ARBA00022729"/>
    </source>
</evidence>
<evidence type="ECO:0000256" key="5">
    <source>
        <dbReference type="ARBA" id="ARBA00022692"/>
    </source>
</evidence>
<keyword evidence="13" id="KW-1185">Reference proteome</keyword>
<evidence type="ECO:0000313" key="13">
    <source>
        <dbReference type="Proteomes" id="UP001156670"/>
    </source>
</evidence>
<comment type="caution">
    <text evidence="12">The sequence shown here is derived from an EMBL/GenBank/DDBJ whole genome shotgun (WGS) entry which is preliminary data.</text>
</comment>
<gene>
    <name evidence="12" type="ORF">GCM10007901_01930</name>
</gene>
<keyword evidence="8" id="KW-0626">Porin</keyword>
<dbReference type="InterPro" id="IPR050298">
    <property type="entry name" value="Gram-neg_bact_OMP"/>
</dbReference>
<dbReference type="PANTHER" id="PTHR34501:SF9">
    <property type="entry name" value="MAJOR OUTER MEMBRANE PROTEIN P.IA"/>
    <property type="match status" value="1"/>
</dbReference>
<dbReference type="Proteomes" id="UP001156670">
    <property type="component" value="Unassembled WGS sequence"/>
</dbReference>
<comment type="subunit">
    <text evidence="2">Homotrimer.</text>
</comment>
<keyword evidence="10" id="KW-0998">Cell outer membrane</keyword>
<organism evidence="12 13">
    <name type="scientific">Dyella acidisoli</name>
    <dbReference type="NCBI Taxonomy" id="1867834"/>
    <lineage>
        <taxon>Bacteria</taxon>
        <taxon>Pseudomonadati</taxon>
        <taxon>Pseudomonadota</taxon>
        <taxon>Gammaproteobacteria</taxon>
        <taxon>Lysobacterales</taxon>
        <taxon>Rhodanobacteraceae</taxon>
        <taxon>Dyella</taxon>
    </lineage>
</organism>
<evidence type="ECO:0000313" key="12">
    <source>
        <dbReference type="EMBL" id="GLQ91243.1"/>
    </source>
</evidence>